<evidence type="ECO:0000313" key="2">
    <source>
        <dbReference type="Proteomes" id="UP000828048"/>
    </source>
</evidence>
<accession>A0ACB7XBV7</accession>
<proteinExistence type="predicted"/>
<reference evidence="1 2" key="1">
    <citation type="journal article" date="2021" name="Hortic Res">
        <title>High-quality reference genome and annotation aids understanding of berry development for evergreen blueberry (Vaccinium darrowii).</title>
        <authorList>
            <person name="Yu J."/>
            <person name="Hulse-Kemp A.M."/>
            <person name="Babiker E."/>
            <person name="Staton M."/>
        </authorList>
    </citation>
    <scope>NUCLEOTIDE SEQUENCE [LARGE SCALE GENOMIC DNA]</scope>
    <source>
        <strain evidence="2">cv. NJ 8807/NJ 8810</strain>
        <tissue evidence="1">Young leaf</tissue>
    </source>
</reference>
<dbReference type="EMBL" id="CM037156">
    <property type="protein sequence ID" value="KAH7838272.1"/>
    <property type="molecule type" value="Genomic_DNA"/>
</dbReference>
<protein>
    <submittedName>
        <fullName evidence="1">Uncharacterized protein</fullName>
    </submittedName>
</protein>
<organism evidence="1 2">
    <name type="scientific">Vaccinium darrowii</name>
    <dbReference type="NCBI Taxonomy" id="229202"/>
    <lineage>
        <taxon>Eukaryota</taxon>
        <taxon>Viridiplantae</taxon>
        <taxon>Streptophyta</taxon>
        <taxon>Embryophyta</taxon>
        <taxon>Tracheophyta</taxon>
        <taxon>Spermatophyta</taxon>
        <taxon>Magnoliopsida</taxon>
        <taxon>eudicotyledons</taxon>
        <taxon>Gunneridae</taxon>
        <taxon>Pentapetalae</taxon>
        <taxon>asterids</taxon>
        <taxon>Ericales</taxon>
        <taxon>Ericaceae</taxon>
        <taxon>Vaccinioideae</taxon>
        <taxon>Vaccinieae</taxon>
        <taxon>Vaccinium</taxon>
    </lineage>
</organism>
<evidence type="ECO:0000313" key="1">
    <source>
        <dbReference type="EMBL" id="KAH7838272.1"/>
    </source>
</evidence>
<sequence>MLNPSHRLPFSGRLSSPPPPPSFLPSPDLLTLTHISHLPFHLPPSRSSIRISAPASARCFPTPPLFQFTVADHLITSFSVSGASSLYILFSIVHWHRSALFRQIWCGSSYHRIVSGFGLVMDAYMPNRRSSTFNTKFGFIKYRNKEEACGAIQALNGIIIRDFRIVVQFVKFSMKRNHNQRKLHMTQMGFNKTVNKFWLHKDMNSLAKADQRSYADALVGGSSGGIKDVHCKSKIVEANEVDLEWLNRSAVGELIHYHDVDSLHELFISNGIWDAQFRSMGGRHVLFTLDSRKSMESFLEEIEQEVSFSLVLIC</sequence>
<gene>
    <name evidence="1" type="ORF">Vadar_024346</name>
</gene>
<dbReference type="Proteomes" id="UP000828048">
    <property type="component" value="Chromosome 6"/>
</dbReference>
<name>A0ACB7XBV7_9ERIC</name>
<keyword evidence="2" id="KW-1185">Reference proteome</keyword>
<comment type="caution">
    <text evidence="1">The sequence shown here is derived from an EMBL/GenBank/DDBJ whole genome shotgun (WGS) entry which is preliminary data.</text>
</comment>